<dbReference type="InterPro" id="IPR023198">
    <property type="entry name" value="PGP-like_dom2"/>
</dbReference>
<evidence type="ECO:0000313" key="1">
    <source>
        <dbReference type="EMBL" id="MDN3567726.1"/>
    </source>
</evidence>
<dbReference type="PANTHER" id="PTHR43611">
    <property type="entry name" value="ALPHA-D-GLUCOSE 1-PHOSPHATE PHOSPHATASE"/>
    <property type="match status" value="1"/>
</dbReference>
<dbReference type="CDD" id="cd02603">
    <property type="entry name" value="HAD_sEH-N_like"/>
    <property type="match status" value="1"/>
</dbReference>
<sequence>MPAPPATARSTVVFDLGGVLIDWDPRHLYRKLFPGDAAGMERFLAEVCTGAWNLRQDAGRPWAEATAELAAAHPGQAALIEAFHRRWPEMIAGPIAGTVEILAALRAAGTPLFALTNWSAETFPVALERFEFMAWFQGIVVSGQEGLIKPDPRIYRLLVERHGLRPEEIVYIDDNPGNAAAATALGMHGIHFTGPAALQTELASLGLLRQSG</sequence>
<dbReference type="NCBIfam" id="TIGR01509">
    <property type="entry name" value="HAD-SF-IA-v3"/>
    <property type="match status" value="1"/>
</dbReference>
<dbReference type="RefSeq" id="WP_290319786.1">
    <property type="nucleotide sequence ID" value="NZ_JAUFPN010000197.1"/>
</dbReference>
<comment type="caution">
    <text evidence="1">The sequence shown here is derived from an EMBL/GenBank/DDBJ whole genome shotgun (WGS) entry which is preliminary data.</text>
</comment>
<name>A0ABT8AD91_9PROT</name>
<dbReference type="Proteomes" id="UP001529369">
    <property type="component" value="Unassembled WGS sequence"/>
</dbReference>
<dbReference type="PANTHER" id="PTHR43611:SF3">
    <property type="entry name" value="FLAVIN MONONUCLEOTIDE HYDROLASE 1, CHLOROPLATIC"/>
    <property type="match status" value="1"/>
</dbReference>
<dbReference type="PRINTS" id="PR00413">
    <property type="entry name" value="HADHALOGNASE"/>
</dbReference>
<accession>A0ABT8AD91</accession>
<proteinExistence type="predicted"/>
<dbReference type="SFLD" id="SFLDS00003">
    <property type="entry name" value="Haloacid_Dehalogenase"/>
    <property type="match status" value="1"/>
</dbReference>
<dbReference type="SFLD" id="SFLDG01129">
    <property type="entry name" value="C1.5:_HAD__Beta-PGM__Phosphata"/>
    <property type="match status" value="1"/>
</dbReference>
<dbReference type="InterPro" id="IPR036412">
    <property type="entry name" value="HAD-like_sf"/>
</dbReference>
<dbReference type="Gene3D" id="1.10.150.240">
    <property type="entry name" value="Putative phosphatase, domain 2"/>
    <property type="match status" value="1"/>
</dbReference>
<organism evidence="1 2">
    <name type="scientific">Paeniroseomonas aquatica</name>
    <dbReference type="NCBI Taxonomy" id="373043"/>
    <lineage>
        <taxon>Bacteria</taxon>
        <taxon>Pseudomonadati</taxon>
        <taxon>Pseudomonadota</taxon>
        <taxon>Alphaproteobacteria</taxon>
        <taxon>Acetobacterales</taxon>
        <taxon>Acetobacteraceae</taxon>
        <taxon>Paeniroseomonas</taxon>
    </lineage>
</organism>
<dbReference type="SUPFAM" id="SSF56784">
    <property type="entry name" value="HAD-like"/>
    <property type="match status" value="1"/>
</dbReference>
<dbReference type="EMBL" id="JAUFPN010000197">
    <property type="protein sequence ID" value="MDN3567726.1"/>
    <property type="molecule type" value="Genomic_DNA"/>
</dbReference>
<dbReference type="Pfam" id="PF00702">
    <property type="entry name" value="Hydrolase"/>
    <property type="match status" value="1"/>
</dbReference>
<dbReference type="InterPro" id="IPR023214">
    <property type="entry name" value="HAD_sf"/>
</dbReference>
<gene>
    <name evidence="1" type="ORF">QWZ14_25390</name>
</gene>
<evidence type="ECO:0000313" key="2">
    <source>
        <dbReference type="Proteomes" id="UP001529369"/>
    </source>
</evidence>
<keyword evidence="2" id="KW-1185">Reference proteome</keyword>
<dbReference type="Gene3D" id="3.40.50.1000">
    <property type="entry name" value="HAD superfamily/HAD-like"/>
    <property type="match status" value="1"/>
</dbReference>
<reference evidence="2" key="1">
    <citation type="journal article" date="2019" name="Int. J. Syst. Evol. Microbiol.">
        <title>The Global Catalogue of Microorganisms (GCM) 10K type strain sequencing project: providing services to taxonomists for standard genome sequencing and annotation.</title>
        <authorList>
            <consortium name="The Broad Institute Genomics Platform"/>
            <consortium name="The Broad Institute Genome Sequencing Center for Infectious Disease"/>
            <person name="Wu L."/>
            <person name="Ma J."/>
        </authorList>
    </citation>
    <scope>NUCLEOTIDE SEQUENCE [LARGE SCALE GENOMIC DNA]</scope>
    <source>
        <strain evidence="2">CECT 7131</strain>
    </source>
</reference>
<protein>
    <submittedName>
        <fullName evidence="1">HAD family phosphatase</fullName>
    </submittedName>
</protein>
<dbReference type="InterPro" id="IPR006439">
    <property type="entry name" value="HAD-SF_hydro_IA"/>
</dbReference>